<feature type="transmembrane region" description="Helical" evidence="1">
    <location>
        <begin position="174"/>
        <end position="191"/>
    </location>
</feature>
<feature type="transmembrane region" description="Helical" evidence="1">
    <location>
        <begin position="76"/>
        <end position="99"/>
    </location>
</feature>
<dbReference type="EMBL" id="CP073809">
    <property type="protein sequence ID" value="UTH14596.1"/>
    <property type="molecule type" value="Genomic_DNA"/>
</dbReference>
<feature type="transmembrane region" description="Helical" evidence="1">
    <location>
        <begin position="111"/>
        <end position="131"/>
    </location>
</feature>
<keyword evidence="1" id="KW-0472">Membrane</keyword>
<dbReference type="RefSeq" id="WP_149458281.1">
    <property type="nucleotide sequence ID" value="NZ_CP073809.1"/>
</dbReference>
<proteinExistence type="predicted"/>
<keyword evidence="1" id="KW-0812">Transmembrane</keyword>
<dbReference type="Proteomes" id="UP000295735">
    <property type="component" value="Unassembled WGS sequence"/>
</dbReference>
<keyword evidence="1" id="KW-1133">Transmembrane helix</keyword>
<dbReference type="EMBL" id="SCWC02000001">
    <property type="protein sequence ID" value="KAA1042730.1"/>
    <property type="molecule type" value="Genomic_DNA"/>
</dbReference>
<organism evidence="3 5">
    <name type="scientific">Macrococcus equipercicus</name>
    <dbReference type="NCBI Taxonomy" id="69967"/>
    <lineage>
        <taxon>Bacteria</taxon>
        <taxon>Bacillati</taxon>
        <taxon>Bacillota</taxon>
        <taxon>Bacilli</taxon>
        <taxon>Bacillales</taxon>
        <taxon>Staphylococcaceae</taxon>
        <taxon>Macrococcus</taxon>
    </lineage>
</organism>
<protein>
    <submittedName>
        <fullName evidence="3">Uncharacterized protein</fullName>
    </submittedName>
</protein>
<dbReference type="AlphaFoldDB" id="A0A9Q9BRY1"/>
<evidence type="ECO:0000313" key="3">
    <source>
        <dbReference type="EMBL" id="UTH14596.1"/>
    </source>
</evidence>
<reference evidence="3" key="2">
    <citation type="submission" date="2021-04" db="EMBL/GenBank/DDBJ databases">
        <title>Complete Genome Sequences of Macrococcus spp. from dog and cattle.</title>
        <authorList>
            <person name="Schwendener S."/>
            <person name="Perreten V."/>
        </authorList>
    </citation>
    <scope>NUCLEOTIDE SEQUENCE</scope>
    <source>
        <strain evidence="3">Epi0143-OL</strain>
    </source>
</reference>
<evidence type="ECO:0000313" key="4">
    <source>
        <dbReference type="Proteomes" id="UP000295735"/>
    </source>
</evidence>
<evidence type="ECO:0000256" key="1">
    <source>
        <dbReference type="SAM" id="Phobius"/>
    </source>
</evidence>
<name>A0A9Q9BRY1_9STAP</name>
<feature type="transmembrane region" description="Helical" evidence="1">
    <location>
        <begin position="143"/>
        <end position="168"/>
    </location>
</feature>
<dbReference type="OrthoDB" id="2417734at2"/>
<dbReference type="Proteomes" id="UP001057381">
    <property type="component" value="Chromosome"/>
</dbReference>
<gene>
    <name evidence="2" type="ORF">ERX35_002295</name>
    <name evidence="3" type="ORF">KFV11_04355</name>
</gene>
<feature type="transmembrane region" description="Helical" evidence="1">
    <location>
        <begin position="203"/>
        <end position="220"/>
    </location>
</feature>
<accession>A0A9Q9BRY1</accession>
<reference evidence="2 4" key="1">
    <citation type="submission" date="2019-09" db="EMBL/GenBank/DDBJ databases">
        <authorList>
            <person name="Mazhar S."/>
            <person name="Altermann E."/>
            <person name="Hill C."/>
            <person name="Mcauliffe O."/>
        </authorList>
    </citation>
    <scope>NUCLEOTIDE SEQUENCE [LARGE SCALE GENOMIC DNA]</scope>
    <source>
        <strain evidence="2 4">ATCC 51831</strain>
    </source>
</reference>
<evidence type="ECO:0000313" key="5">
    <source>
        <dbReference type="Proteomes" id="UP001057381"/>
    </source>
</evidence>
<keyword evidence="4" id="KW-1185">Reference proteome</keyword>
<evidence type="ECO:0000313" key="2">
    <source>
        <dbReference type="EMBL" id="KAA1042730.1"/>
    </source>
</evidence>
<dbReference type="KEGG" id="mequ:KFV11_04355"/>
<sequence>MGNRWNHINSFIKNRNETTTIKRQIPSKNDGRSTLHAQVIKPVKQFDYKIETFITYVFYALSKPHIIVGDERSSRYFIFAALNFLLYLVVLFFVGATAGGHFNWQHGTVNMMLQGLFTIALILFTFFIQLLSINRMNTIYKVFVDTISYFSIVSFIGAVQVIFNLLALPFIHELEIISFLIIMSIPMRLFTTYNEKHHFDIDVFKLNLMFIVLIVIYMALAEHIPWTRFLEGISSLSAKN</sequence>